<feature type="non-terminal residue" evidence="2">
    <location>
        <position position="1"/>
    </location>
</feature>
<evidence type="ECO:0000256" key="1">
    <source>
        <dbReference type="SAM" id="MobiDB-lite"/>
    </source>
</evidence>
<sequence length="85" mass="9170">SQARHRCPRPRGPSAPQAAGRCRPPSLGWPPAAPLPRGRAAASCLSVPRRARKSRRLPGRTASSWQPGCARRAQPKVTSCLRVRA</sequence>
<feature type="region of interest" description="Disordered" evidence="1">
    <location>
        <begin position="1"/>
        <end position="69"/>
    </location>
</feature>
<evidence type="ECO:0000313" key="2">
    <source>
        <dbReference type="EMBL" id="JAC79516.1"/>
    </source>
</evidence>
<protein>
    <submittedName>
        <fullName evidence="2">Uncharacterized protein</fullName>
    </submittedName>
</protein>
<proteinExistence type="predicted"/>
<accession>A0A061S9S3</accession>
<dbReference type="EMBL" id="GBEZ01005838">
    <property type="protein sequence ID" value="JAC79516.1"/>
    <property type="molecule type" value="Transcribed_RNA"/>
</dbReference>
<name>A0A061S9S3_9CHLO</name>
<reference evidence="2" key="1">
    <citation type="submission" date="2014-05" db="EMBL/GenBank/DDBJ databases">
        <title>The transcriptome of the halophilic microalga Tetraselmis sp. GSL018 isolated from the Great Salt Lake, Utah.</title>
        <authorList>
            <person name="Jinkerson R.E."/>
            <person name="D'Adamo S."/>
            <person name="Posewitz M.C."/>
        </authorList>
    </citation>
    <scope>NUCLEOTIDE SEQUENCE</scope>
    <source>
        <strain evidence="2">GSL018</strain>
    </source>
</reference>
<gene>
    <name evidence="2" type="ORF">TSPGSL018_12523</name>
</gene>
<organism evidence="2">
    <name type="scientific">Tetraselmis sp. GSL018</name>
    <dbReference type="NCBI Taxonomy" id="582737"/>
    <lineage>
        <taxon>Eukaryota</taxon>
        <taxon>Viridiplantae</taxon>
        <taxon>Chlorophyta</taxon>
        <taxon>core chlorophytes</taxon>
        <taxon>Chlorodendrophyceae</taxon>
        <taxon>Chlorodendrales</taxon>
        <taxon>Chlorodendraceae</taxon>
        <taxon>Tetraselmis</taxon>
    </lineage>
</organism>
<dbReference type="AlphaFoldDB" id="A0A061S9S3"/>
<feature type="compositionally biased region" description="Basic residues" evidence="1">
    <location>
        <begin position="49"/>
        <end position="58"/>
    </location>
</feature>